<dbReference type="EMBL" id="JADIMC010000053">
    <property type="protein sequence ID" value="MBO8476215.1"/>
    <property type="molecule type" value="Genomic_DNA"/>
</dbReference>
<keyword evidence="2" id="KW-0238">DNA-binding</keyword>
<evidence type="ECO:0000256" key="1">
    <source>
        <dbReference type="ARBA" id="ARBA00023015"/>
    </source>
</evidence>
<reference evidence="5" key="2">
    <citation type="journal article" date="2021" name="PeerJ">
        <title>Extensive microbial diversity within the chicken gut microbiome revealed by metagenomics and culture.</title>
        <authorList>
            <person name="Gilroy R."/>
            <person name="Ravi A."/>
            <person name="Getino M."/>
            <person name="Pursley I."/>
            <person name="Horton D.L."/>
            <person name="Alikhan N.F."/>
            <person name="Baker D."/>
            <person name="Gharbi K."/>
            <person name="Hall N."/>
            <person name="Watson M."/>
            <person name="Adriaenssens E.M."/>
            <person name="Foster-Nyarko E."/>
            <person name="Jarju S."/>
            <person name="Secka A."/>
            <person name="Antonio M."/>
            <person name="Oren A."/>
            <person name="Chaudhuri R.R."/>
            <person name="La Ragione R."/>
            <person name="Hildebrand F."/>
            <person name="Pallen M.J."/>
        </authorList>
    </citation>
    <scope>NUCLEOTIDE SEQUENCE</scope>
    <source>
        <strain evidence="5">6919</strain>
    </source>
</reference>
<dbReference type="PANTHER" id="PTHR33204:SF39">
    <property type="entry name" value="TRANSCRIPTIONAL REGULATORY PROTEIN"/>
    <property type="match status" value="1"/>
</dbReference>
<keyword evidence="1" id="KW-0805">Transcription regulation</keyword>
<sequence>MDRTTIEDAAYPNCPIRNILSRLCDKWSLLVIYTLNKAGKSAVRFKELQREIPDISQKMLTVTLRTLESDGYVTRTVYPEVPPRVEYALTPRTHTLLPHIDALMKWAIENNDSIINDRKKANAKNNLAIKHQCQLK</sequence>
<dbReference type="PANTHER" id="PTHR33204">
    <property type="entry name" value="TRANSCRIPTIONAL REGULATOR, MARR FAMILY"/>
    <property type="match status" value="1"/>
</dbReference>
<feature type="domain" description="HTH hxlR-type" evidence="4">
    <location>
        <begin position="14"/>
        <end position="115"/>
    </location>
</feature>
<evidence type="ECO:0000313" key="5">
    <source>
        <dbReference type="EMBL" id="MBO8476215.1"/>
    </source>
</evidence>
<accession>A0A9D9IQ38</accession>
<dbReference type="InterPro" id="IPR036390">
    <property type="entry name" value="WH_DNA-bd_sf"/>
</dbReference>
<evidence type="ECO:0000259" key="4">
    <source>
        <dbReference type="PROSITE" id="PS51118"/>
    </source>
</evidence>
<evidence type="ECO:0000313" key="6">
    <source>
        <dbReference type="Proteomes" id="UP000823598"/>
    </source>
</evidence>
<organism evidence="5 6">
    <name type="scientific">Candidatus Limisoma faecipullorum</name>
    <dbReference type="NCBI Taxonomy" id="2840854"/>
    <lineage>
        <taxon>Bacteria</taxon>
        <taxon>Pseudomonadati</taxon>
        <taxon>Bacteroidota</taxon>
        <taxon>Bacteroidia</taxon>
        <taxon>Bacteroidales</taxon>
        <taxon>Candidatus Limisoma</taxon>
    </lineage>
</organism>
<protein>
    <submittedName>
        <fullName evidence="5">Helix-turn-helix transcriptional regulator</fullName>
    </submittedName>
</protein>
<dbReference type="Gene3D" id="1.10.10.10">
    <property type="entry name" value="Winged helix-like DNA-binding domain superfamily/Winged helix DNA-binding domain"/>
    <property type="match status" value="1"/>
</dbReference>
<dbReference type="PROSITE" id="PS51118">
    <property type="entry name" value="HTH_HXLR"/>
    <property type="match status" value="1"/>
</dbReference>
<comment type="caution">
    <text evidence="5">The sequence shown here is derived from an EMBL/GenBank/DDBJ whole genome shotgun (WGS) entry which is preliminary data.</text>
</comment>
<keyword evidence="3" id="KW-0804">Transcription</keyword>
<evidence type="ECO:0000256" key="3">
    <source>
        <dbReference type="ARBA" id="ARBA00023163"/>
    </source>
</evidence>
<dbReference type="Pfam" id="PF01638">
    <property type="entry name" value="HxlR"/>
    <property type="match status" value="1"/>
</dbReference>
<dbReference type="InterPro" id="IPR036388">
    <property type="entry name" value="WH-like_DNA-bd_sf"/>
</dbReference>
<dbReference type="Proteomes" id="UP000823598">
    <property type="component" value="Unassembled WGS sequence"/>
</dbReference>
<dbReference type="SUPFAM" id="SSF46785">
    <property type="entry name" value="Winged helix' DNA-binding domain"/>
    <property type="match status" value="1"/>
</dbReference>
<reference evidence="5" key="1">
    <citation type="submission" date="2020-10" db="EMBL/GenBank/DDBJ databases">
        <authorList>
            <person name="Gilroy R."/>
        </authorList>
    </citation>
    <scope>NUCLEOTIDE SEQUENCE</scope>
    <source>
        <strain evidence="5">6919</strain>
    </source>
</reference>
<dbReference type="AlphaFoldDB" id="A0A9D9IQ38"/>
<name>A0A9D9IQ38_9BACT</name>
<proteinExistence type="predicted"/>
<evidence type="ECO:0000256" key="2">
    <source>
        <dbReference type="ARBA" id="ARBA00023125"/>
    </source>
</evidence>
<gene>
    <name evidence="5" type="ORF">IAB88_04410</name>
</gene>
<dbReference type="InterPro" id="IPR002577">
    <property type="entry name" value="HTH_HxlR"/>
</dbReference>
<dbReference type="GO" id="GO:0003677">
    <property type="term" value="F:DNA binding"/>
    <property type="evidence" value="ECO:0007669"/>
    <property type="project" value="UniProtKB-KW"/>
</dbReference>